<dbReference type="InterPro" id="IPR000045">
    <property type="entry name" value="Prepilin_IV_endopep_pep"/>
</dbReference>
<comment type="caution">
    <text evidence="1">The sequence shown here is derived from an EMBL/GenBank/DDBJ whole genome shotgun (WGS) entry which is preliminary data.</text>
</comment>
<dbReference type="PANTHER" id="PTHR30487">
    <property type="entry name" value="TYPE 4 PREPILIN-LIKE PROTEINS LEADER PEPTIDE-PROCESSING ENZYME"/>
    <property type="match status" value="1"/>
</dbReference>
<dbReference type="EMBL" id="JBHEZX010000013">
    <property type="protein sequence ID" value="MFC1412844.1"/>
    <property type="molecule type" value="Genomic_DNA"/>
</dbReference>
<dbReference type="Proteomes" id="UP001592582">
    <property type="component" value="Unassembled WGS sequence"/>
</dbReference>
<evidence type="ECO:0000313" key="2">
    <source>
        <dbReference type="Proteomes" id="UP001592582"/>
    </source>
</evidence>
<keyword evidence="2" id="KW-1185">Reference proteome</keyword>
<reference evidence="1 2" key="1">
    <citation type="submission" date="2024-09" db="EMBL/GenBank/DDBJ databases">
        <authorList>
            <person name="Lee S.D."/>
        </authorList>
    </citation>
    <scope>NUCLEOTIDE SEQUENCE [LARGE SCALE GENOMIC DNA]</scope>
    <source>
        <strain evidence="1 2">N1-1</strain>
    </source>
</reference>
<dbReference type="Gene3D" id="1.20.120.1220">
    <property type="match status" value="1"/>
</dbReference>
<dbReference type="EC" id="3.4.23.43" evidence="1"/>
<dbReference type="GO" id="GO:0004190">
    <property type="term" value="F:aspartic-type endopeptidase activity"/>
    <property type="evidence" value="ECO:0007669"/>
    <property type="project" value="UniProtKB-EC"/>
</dbReference>
<gene>
    <name evidence="1" type="ORF">ACEZDG_26605</name>
</gene>
<sequence length="207" mass="21680">MLGTYAFVVVLGGGAGAAVHQRVRREAGLHTESLPSPLRVLLLSVAALGATAAACGYHWHVLALLWAAAFAVPLSLVDVAEHRLPRRLTYPSAAGALLLLAVAWFAGDRTGSALNALYGALALWAVFWVMALLLPFGRGDAALGLTVGAVLGWYGFRTLFEGCVLGFLLAGLYGMGKLVARRAGRRDELPFGPFLLLGTLLAVALSS</sequence>
<dbReference type="PANTHER" id="PTHR30487:SF0">
    <property type="entry name" value="PREPILIN LEADER PEPTIDASE_N-METHYLTRANSFERASE-RELATED"/>
    <property type="match status" value="1"/>
</dbReference>
<keyword evidence="1" id="KW-0378">Hydrolase</keyword>
<protein>
    <submittedName>
        <fullName evidence="1">Prepilin peptidase</fullName>
        <ecNumber evidence="1">3.4.23.43</ecNumber>
    </submittedName>
</protein>
<name>A0ABV6VGJ2_9ACTN</name>
<evidence type="ECO:0000313" key="1">
    <source>
        <dbReference type="EMBL" id="MFC1412844.1"/>
    </source>
</evidence>
<accession>A0ABV6VGJ2</accession>
<proteinExistence type="predicted"/>
<organism evidence="1 2">
    <name type="scientific">Streptacidiphilus alkalitolerans</name>
    <dbReference type="NCBI Taxonomy" id="3342712"/>
    <lineage>
        <taxon>Bacteria</taxon>
        <taxon>Bacillati</taxon>
        <taxon>Actinomycetota</taxon>
        <taxon>Actinomycetes</taxon>
        <taxon>Kitasatosporales</taxon>
        <taxon>Streptomycetaceae</taxon>
        <taxon>Streptacidiphilus</taxon>
    </lineage>
</organism>
<dbReference type="InterPro" id="IPR050882">
    <property type="entry name" value="Prepilin_peptidase/N-MTase"/>
</dbReference>
<dbReference type="Pfam" id="PF01478">
    <property type="entry name" value="Peptidase_A24"/>
    <property type="match status" value="1"/>
</dbReference>